<dbReference type="EMBL" id="JAOQNS010000012">
    <property type="protein sequence ID" value="MCW2309497.1"/>
    <property type="molecule type" value="Genomic_DNA"/>
</dbReference>
<gene>
    <name evidence="12" type="primary">moaA</name>
    <name evidence="14" type="ORF">M2319_003851</name>
</gene>
<keyword evidence="9 12" id="KW-0501">Molybdenum cofactor biosynthesis</keyword>
<dbReference type="PROSITE" id="PS51918">
    <property type="entry name" value="RADICAL_SAM"/>
    <property type="match status" value="1"/>
</dbReference>
<evidence type="ECO:0000313" key="15">
    <source>
        <dbReference type="Proteomes" id="UP001209755"/>
    </source>
</evidence>
<keyword evidence="2 12" id="KW-0004">4Fe-4S</keyword>
<dbReference type="InterPro" id="IPR058240">
    <property type="entry name" value="rSAM_sf"/>
</dbReference>
<evidence type="ECO:0000256" key="7">
    <source>
        <dbReference type="ARBA" id="ARBA00023014"/>
    </source>
</evidence>
<keyword evidence="3 12" id="KW-0949">S-adenosyl-L-methionine</keyword>
<evidence type="ECO:0000256" key="12">
    <source>
        <dbReference type="HAMAP-Rule" id="MF_01225"/>
    </source>
</evidence>
<dbReference type="InterPro" id="IPR040064">
    <property type="entry name" value="MoaA-like"/>
</dbReference>
<comment type="function">
    <text evidence="12">Catalyzes the cyclization of GTP to (8S)-3',8-cyclo-7,8-dihydroguanosine 5'-triphosphate.</text>
</comment>
<feature type="binding site" evidence="12">
    <location>
        <position position="26"/>
    </location>
    <ligand>
        <name>GTP</name>
        <dbReference type="ChEBI" id="CHEBI:37565"/>
    </ligand>
</feature>
<feature type="binding site" evidence="12">
    <location>
        <position position="133"/>
    </location>
    <ligand>
        <name>S-adenosyl-L-methionine</name>
        <dbReference type="ChEBI" id="CHEBI:59789"/>
    </ligand>
</feature>
<keyword evidence="10 12" id="KW-0456">Lyase</keyword>
<dbReference type="SFLD" id="SFLDS00029">
    <property type="entry name" value="Radical_SAM"/>
    <property type="match status" value="1"/>
</dbReference>
<dbReference type="InterPro" id="IPR013785">
    <property type="entry name" value="Aldolase_TIM"/>
</dbReference>
<keyword evidence="5 12" id="KW-0547">Nucleotide-binding</keyword>
<dbReference type="CDD" id="cd21117">
    <property type="entry name" value="Twitch_MoaA"/>
    <property type="match status" value="1"/>
</dbReference>
<dbReference type="NCBIfam" id="TIGR02666">
    <property type="entry name" value="moaA"/>
    <property type="match status" value="1"/>
</dbReference>
<accession>A0ABT3HGH0</accession>
<comment type="subunit">
    <text evidence="12">Monomer and homodimer.</text>
</comment>
<reference evidence="15" key="1">
    <citation type="submission" date="2023-07" db="EMBL/GenBank/DDBJ databases">
        <title>Genome sequencing of Purple Non-Sulfur Bacteria from various extreme environments.</title>
        <authorList>
            <person name="Mayer M."/>
        </authorList>
    </citation>
    <scope>NUCLEOTIDE SEQUENCE [LARGE SCALE GENOMIC DNA]</scope>
    <source>
        <strain evidence="15">DSM 17935</strain>
    </source>
</reference>
<keyword evidence="15" id="KW-1185">Reference proteome</keyword>
<evidence type="ECO:0000256" key="3">
    <source>
        <dbReference type="ARBA" id="ARBA00022691"/>
    </source>
</evidence>
<keyword evidence="7 12" id="KW-0411">Iron-sulfur</keyword>
<dbReference type="Pfam" id="PF06463">
    <property type="entry name" value="Mob_synth_C"/>
    <property type="match status" value="1"/>
</dbReference>
<evidence type="ECO:0000256" key="1">
    <source>
        <dbReference type="ARBA" id="ARBA00012167"/>
    </source>
</evidence>
<dbReference type="InterPro" id="IPR013483">
    <property type="entry name" value="MoaA"/>
</dbReference>
<comment type="pathway">
    <text evidence="12">Cofactor biosynthesis; molybdopterin biosynthesis.</text>
</comment>
<feature type="domain" description="Radical SAM core" evidence="13">
    <location>
        <begin position="17"/>
        <end position="242"/>
    </location>
</feature>
<dbReference type="InterPro" id="IPR010505">
    <property type="entry name" value="MoaA_twitch"/>
</dbReference>
<evidence type="ECO:0000256" key="5">
    <source>
        <dbReference type="ARBA" id="ARBA00022741"/>
    </source>
</evidence>
<dbReference type="InterPro" id="IPR050105">
    <property type="entry name" value="MoCo_biosynth_MoaA/MoaC"/>
</dbReference>
<protein>
    <recommendedName>
        <fullName evidence="1 12">GTP 3',8-cyclase</fullName>
        <ecNumber evidence="1 12">4.1.99.22</ecNumber>
    </recommendedName>
    <alternativeName>
        <fullName evidence="12">Molybdenum cofactor biosynthesis protein A</fullName>
    </alternativeName>
</protein>
<evidence type="ECO:0000256" key="11">
    <source>
        <dbReference type="ARBA" id="ARBA00048697"/>
    </source>
</evidence>
<dbReference type="InterPro" id="IPR000385">
    <property type="entry name" value="MoaA_NifB_PqqE_Fe-S-bd_CS"/>
</dbReference>
<evidence type="ECO:0000256" key="2">
    <source>
        <dbReference type="ARBA" id="ARBA00022485"/>
    </source>
</evidence>
<name>A0ABT3HGH0_9HYPH</name>
<organism evidence="14 15">
    <name type="scientific">Rhodobium gokarnense</name>
    <dbReference type="NCBI Taxonomy" id="364296"/>
    <lineage>
        <taxon>Bacteria</taxon>
        <taxon>Pseudomonadati</taxon>
        <taxon>Pseudomonadota</taxon>
        <taxon>Alphaproteobacteria</taxon>
        <taxon>Hyphomicrobiales</taxon>
        <taxon>Rhodobiaceae</taxon>
        <taxon>Rhodobium</taxon>
    </lineage>
</organism>
<dbReference type="PROSITE" id="PS01305">
    <property type="entry name" value="MOAA_NIFB_PQQE"/>
    <property type="match status" value="1"/>
</dbReference>
<sequence>MPFDPDLVPTGAKLTDPFGRDVTYLRVSVTDRCDFRCVYCMAENMTFLPKREVLTLEELERLCSAFIRKGVKRIRITGGEPLVRKGIMELFRSLGRHLDAGTLDEVTLTTNGSQLARFAGELADCGVRRINVSLDTLDADKFRSITRRGDLSKVLDGLEAADRAGIAIKLNMVALRDFNEAEIEPMLRFAHGRGYDMTLIETMPLGEIDDDRCDRYLPLSDVRAMLEERLTLTESAYSTGGPARYVSVAETGGRLGFITPMTHNFCESCNRVRVTCTGMVYLCLGQNDCADLREPLRASEGDELLSRAIDDAISRKPEGHDFVIDRQNAGPNVIRHMSVTGG</sequence>
<evidence type="ECO:0000256" key="10">
    <source>
        <dbReference type="ARBA" id="ARBA00023239"/>
    </source>
</evidence>
<keyword evidence="8 12" id="KW-0342">GTP-binding</keyword>
<evidence type="ECO:0000313" key="14">
    <source>
        <dbReference type="EMBL" id="MCW2309497.1"/>
    </source>
</evidence>
<feature type="binding site" evidence="12">
    <location>
        <position position="75"/>
    </location>
    <ligand>
        <name>GTP</name>
        <dbReference type="ChEBI" id="CHEBI:37565"/>
    </ligand>
</feature>
<comment type="caution">
    <text evidence="14">The sequence shown here is derived from an EMBL/GenBank/DDBJ whole genome shotgun (WGS) entry which is preliminary data.</text>
</comment>
<dbReference type="SFLD" id="SFLDG01067">
    <property type="entry name" value="SPASM/twitch_domain_containing"/>
    <property type="match status" value="1"/>
</dbReference>
<dbReference type="InterPro" id="IPR006638">
    <property type="entry name" value="Elp3/MiaA/NifB-like_rSAM"/>
</dbReference>
<keyword evidence="4 12" id="KW-0479">Metal-binding</keyword>
<comment type="similarity">
    <text evidence="12">Belongs to the radical SAM superfamily. MoaA family.</text>
</comment>
<feature type="binding site" evidence="12">
    <location>
        <position position="39"/>
    </location>
    <ligand>
        <name>S-adenosyl-L-methionine</name>
        <dbReference type="ChEBI" id="CHEBI:59789"/>
    </ligand>
</feature>
<feature type="binding site" evidence="12">
    <location>
        <position position="79"/>
    </location>
    <ligand>
        <name>S-adenosyl-L-methionine</name>
        <dbReference type="ChEBI" id="CHEBI:59789"/>
    </ligand>
</feature>
<dbReference type="SUPFAM" id="SSF102114">
    <property type="entry name" value="Radical SAM enzymes"/>
    <property type="match status" value="1"/>
</dbReference>
<dbReference type="SMART" id="SM00729">
    <property type="entry name" value="Elp3"/>
    <property type="match status" value="1"/>
</dbReference>
<dbReference type="HAMAP" id="MF_01225_B">
    <property type="entry name" value="MoaA_B"/>
    <property type="match status" value="1"/>
</dbReference>
<evidence type="ECO:0000256" key="9">
    <source>
        <dbReference type="ARBA" id="ARBA00023150"/>
    </source>
</evidence>
<comment type="catalytic activity">
    <reaction evidence="11 12">
        <text>GTP + AH2 + S-adenosyl-L-methionine = (8S)-3',8-cyclo-7,8-dihydroguanosine 5'-triphosphate + 5'-deoxyadenosine + L-methionine + A + H(+)</text>
        <dbReference type="Rhea" id="RHEA:49576"/>
        <dbReference type="ChEBI" id="CHEBI:13193"/>
        <dbReference type="ChEBI" id="CHEBI:15378"/>
        <dbReference type="ChEBI" id="CHEBI:17319"/>
        <dbReference type="ChEBI" id="CHEBI:17499"/>
        <dbReference type="ChEBI" id="CHEBI:37565"/>
        <dbReference type="ChEBI" id="CHEBI:57844"/>
        <dbReference type="ChEBI" id="CHEBI:59789"/>
        <dbReference type="ChEBI" id="CHEBI:131766"/>
        <dbReference type="EC" id="4.1.99.22"/>
    </reaction>
</comment>
<evidence type="ECO:0000256" key="8">
    <source>
        <dbReference type="ARBA" id="ARBA00023134"/>
    </source>
</evidence>
<dbReference type="SFLD" id="SFLDG01386">
    <property type="entry name" value="main_SPASM_domain-containing"/>
    <property type="match status" value="1"/>
</dbReference>
<feature type="binding site" evidence="12">
    <location>
        <position position="266"/>
    </location>
    <ligand>
        <name>[4Fe-4S] cluster</name>
        <dbReference type="ChEBI" id="CHEBI:49883"/>
        <label>2</label>
        <note>4Fe-4S-substrate</note>
    </ligand>
</feature>
<dbReference type="EC" id="4.1.99.22" evidence="1 12"/>
<feature type="binding site" evidence="12">
    <location>
        <position position="169"/>
    </location>
    <ligand>
        <name>GTP</name>
        <dbReference type="ChEBI" id="CHEBI:37565"/>
    </ligand>
</feature>
<dbReference type="RefSeq" id="WP_264603068.1">
    <property type="nucleotide sequence ID" value="NZ_JAOQNS010000012.1"/>
</dbReference>
<evidence type="ECO:0000259" key="13">
    <source>
        <dbReference type="PROSITE" id="PS51918"/>
    </source>
</evidence>
<feature type="binding site" evidence="12">
    <location>
        <position position="109"/>
    </location>
    <ligand>
        <name>GTP</name>
        <dbReference type="ChEBI" id="CHEBI:37565"/>
    </ligand>
</feature>
<dbReference type="CDD" id="cd01335">
    <property type="entry name" value="Radical_SAM"/>
    <property type="match status" value="1"/>
</dbReference>
<dbReference type="SFLD" id="SFLDG01383">
    <property type="entry name" value="cyclic_pyranopterin_phosphate"/>
    <property type="match status" value="1"/>
</dbReference>
<dbReference type="Pfam" id="PF04055">
    <property type="entry name" value="Radical_SAM"/>
    <property type="match status" value="1"/>
</dbReference>
<feature type="binding site" evidence="12">
    <location>
        <position position="37"/>
    </location>
    <ligand>
        <name>[4Fe-4S] cluster</name>
        <dbReference type="ChEBI" id="CHEBI:49883"/>
        <label>1</label>
        <note>4Fe-4S-S-AdoMet</note>
    </ligand>
</feature>
<feature type="binding site" evidence="12">
    <location>
        <begin position="271"/>
        <end position="273"/>
    </location>
    <ligand>
        <name>GTP</name>
        <dbReference type="ChEBI" id="CHEBI:37565"/>
    </ligand>
</feature>
<keyword evidence="6 12" id="KW-0408">Iron</keyword>
<feature type="binding site" evidence="12">
    <location>
        <position position="40"/>
    </location>
    <ligand>
        <name>[4Fe-4S] cluster</name>
        <dbReference type="ChEBI" id="CHEBI:49883"/>
        <label>1</label>
        <note>4Fe-4S-S-AdoMet</note>
    </ligand>
</feature>
<dbReference type="Proteomes" id="UP001209755">
    <property type="component" value="Unassembled WGS sequence"/>
</dbReference>
<feature type="binding site" evidence="12">
    <location>
        <position position="269"/>
    </location>
    <ligand>
        <name>[4Fe-4S] cluster</name>
        <dbReference type="ChEBI" id="CHEBI:49883"/>
        <label>2</label>
        <note>4Fe-4S-substrate</note>
    </ligand>
</feature>
<dbReference type="Gene3D" id="3.20.20.70">
    <property type="entry name" value="Aldolase class I"/>
    <property type="match status" value="1"/>
</dbReference>
<feature type="binding site" evidence="12">
    <location>
        <position position="283"/>
    </location>
    <ligand>
        <name>[4Fe-4S] cluster</name>
        <dbReference type="ChEBI" id="CHEBI:49883"/>
        <label>2</label>
        <note>4Fe-4S-substrate</note>
    </ligand>
</feature>
<feature type="binding site" evidence="12">
    <location>
        <position position="33"/>
    </location>
    <ligand>
        <name>[4Fe-4S] cluster</name>
        <dbReference type="ChEBI" id="CHEBI:49883"/>
        <label>1</label>
        <note>4Fe-4S-S-AdoMet</note>
    </ligand>
</feature>
<feature type="binding site" evidence="12">
    <location>
        <position position="203"/>
    </location>
    <ligand>
        <name>S-adenosyl-L-methionine</name>
        <dbReference type="ChEBI" id="CHEBI:59789"/>
    </ligand>
</feature>
<evidence type="ECO:0000256" key="4">
    <source>
        <dbReference type="ARBA" id="ARBA00022723"/>
    </source>
</evidence>
<evidence type="ECO:0000256" key="6">
    <source>
        <dbReference type="ARBA" id="ARBA00023004"/>
    </source>
</evidence>
<dbReference type="InterPro" id="IPR007197">
    <property type="entry name" value="rSAM"/>
</dbReference>
<dbReference type="PANTHER" id="PTHR22960:SF0">
    <property type="entry name" value="MOLYBDENUM COFACTOR BIOSYNTHESIS PROTEIN 1"/>
    <property type="match status" value="1"/>
</dbReference>
<dbReference type="PANTHER" id="PTHR22960">
    <property type="entry name" value="MOLYBDOPTERIN COFACTOR SYNTHESIS PROTEIN A"/>
    <property type="match status" value="1"/>
</dbReference>
<proteinExistence type="inferred from homology"/>
<comment type="cofactor">
    <cofactor evidence="12">
        <name>[4Fe-4S] cluster</name>
        <dbReference type="ChEBI" id="CHEBI:49883"/>
    </cofactor>
    <text evidence="12">Binds 2 [4Fe-4S] clusters. Binds 1 [4Fe-4S] cluster coordinated with 3 cysteines and an exchangeable S-adenosyl-L-methionine and 1 [4Fe-4S] cluster coordinated with 3 cysteines and the GTP-derived substrate.</text>
</comment>